<organism evidence="2 3">
    <name type="scientific">Plutella xylostella</name>
    <name type="common">Diamondback moth</name>
    <name type="synonym">Plutella maculipennis</name>
    <dbReference type="NCBI Taxonomy" id="51655"/>
    <lineage>
        <taxon>Eukaryota</taxon>
        <taxon>Metazoa</taxon>
        <taxon>Ecdysozoa</taxon>
        <taxon>Arthropoda</taxon>
        <taxon>Hexapoda</taxon>
        <taxon>Insecta</taxon>
        <taxon>Pterygota</taxon>
        <taxon>Neoptera</taxon>
        <taxon>Endopterygota</taxon>
        <taxon>Lepidoptera</taxon>
        <taxon>Glossata</taxon>
        <taxon>Ditrysia</taxon>
        <taxon>Yponomeutoidea</taxon>
        <taxon>Plutellidae</taxon>
        <taxon>Plutella</taxon>
    </lineage>
</organism>
<dbReference type="Proteomes" id="UP000823941">
    <property type="component" value="Chromosome 6"/>
</dbReference>
<keyword evidence="1" id="KW-1133">Transmembrane helix</keyword>
<feature type="transmembrane region" description="Helical" evidence="1">
    <location>
        <begin position="64"/>
        <end position="91"/>
    </location>
</feature>
<reference evidence="2 3" key="1">
    <citation type="submission" date="2021-06" db="EMBL/GenBank/DDBJ databases">
        <title>A haploid diamondback moth (Plutella xylostella L.) genome assembly resolves 31 chromosomes and identifies a diamide resistance mutation.</title>
        <authorList>
            <person name="Ward C.M."/>
            <person name="Perry K.D."/>
            <person name="Baker G."/>
            <person name="Powis K."/>
            <person name="Heckel D.G."/>
            <person name="Baxter S.W."/>
        </authorList>
    </citation>
    <scope>NUCLEOTIDE SEQUENCE [LARGE SCALE GENOMIC DNA]</scope>
    <source>
        <strain evidence="2 3">LV</strain>
        <tissue evidence="2">Single pupa</tissue>
    </source>
</reference>
<evidence type="ECO:0000313" key="3">
    <source>
        <dbReference type="Proteomes" id="UP000823941"/>
    </source>
</evidence>
<keyword evidence="1" id="KW-0472">Membrane</keyword>
<accession>A0ABQ7QYW2</accession>
<evidence type="ECO:0000313" key="2">
    <source>
        <dbReference type="EMBL" id="KAG7310234.1"/>
    </source>
</evidence>
<dbReference type="EMBL" id="JAHIBW010000006">
    <property type="protein sequence ID" value="KAG7310234.1"/>
    <property type="molecule type" value="Genomic_DNA"/>
</dbReference>
<evidence type="ECO:0000256" key="1">
    <source>
        <dbReference type="SAM" id="Phobius"/>
    </source>
</evidence>
<keyword evidence="1" id="KW-0812">Transmembrane</keyword>
<name>A0ABQ7QYW2_PLUXY</name>
<protein>
    <submittedName>
        <fullName evidence="2">Uncharacterized protein</fullName>
    </submittedName>
</protein>
<sequence length="356" mass="39943">MRRRSPGCTRPSRRDDGDSCVCGLYDIISHYKSTILFIFFIGLLGCCCSTKIKTGEASGDRSFPIRILISMLNLCACAVGFGVRLIVSILFCIGKNLPALCSECLTMAKDKHKSTENQLPIKSDLPDIENKKASKMMYERNEHLPRNQTLENDYNTSLPLLEYTAYCSNDTGEVERKHQEIISLLKKHSCYCERTDTMAEPKNQIATSDDCDVNCSTKLKLCICDSGSKTSDPETSGLNAMQPYKKYSEGIGHLRELGLSPSESCLCENISAMSEETKKMPIFVKVTIDTNAGHSSRFISSPYVVSPSLNFHNQNINKSVALDNTNKALVLYKYNNLKKANKWNLRFFPWKKKGTK</sequence>
<proteinExistence type="predicted"/>
<gene>
    <name evidence="2" type="ORF">JYU34_004791</name>
</gene>
<comment type="caution">
    <text evidence="2">The sequence shown here is derived from an EMBL/GenBank/DDBJ whole genome shotgun (WGS) entry which is preliminary data.</text>
</comment>
<keyword evidence="3" id="KW-1185">Reference proteome</keyword>